<dbReference type="EMBL" id="FNQO01000003">
    <property type="protein sequence ID" value="SEA33962.1"/>
    <property type="molecule type" value="Genomic_DNA"/>
</dbReference>
<sequence length="120" mass="13066">MLVIVFRGLFLLVLGVALFAGLKAQPVPQVVSHFDLMLHFGAFAALSALWLLGFSRRWWLPGLVFLLVVGAAIELWQGWLLPGRTASLVDMSANFGGVLLGGLSAGIFLSKFWPLLTDKQ</sequence>
<evidence type="ECO:0000313" key="2">
    <source>
        <dbReference type="EMBL" id="SEA33962.1"/>
    </source>
</evidence>
<evidence type="ECO:0000313" key="3">
    <source>
        <dbReference type="Proteomes" id="UP000198658"/>
    </source>
</evidence>
<dbReference type="AlphaFoldDB" id="A0A1H4AEF7"/>
<feature type="transmembrane region" description="Helical" evidence="1">
    <location>
        <begin position="59"/>
        <end position="79"/>
    </location>
</feature>
<dbReference type="Proteomes" id="UP000198658">
    <property type="component" value="Unassembled WGS sequence"/>
</dbReference>
<dbReference type="STRING" id="658218.SAMN05216562_2707"/>
<protein>
    <recommendedName>
        <fullName evidence="4">VanZ like family protein</fullName>
    </recommendedName>
</protein>
<dbReference type="RefSeq" id="WP_211567208.1">
    <property type="nucleotide sequence ID" value="NZ_FNQO01000003.1"/>
</dbReference>
<reference evidence="3" key="1">
    <citation type="submission" date="2016-10" db="EMBL/GenBank/DDBJ databases">
        <authorList>
            <person name="Varghese N."/>
            <person name="Submissions S."/>
        </authorList>
    </citation>
    <scope>NUCLEOTIDE SEQUENCE [LARGE SCALE GENOMIC DNA]</scope>
    <source>
        <strain evidence="3">CGMCC 1.10657</strain>
    </source>
</reference>
<keyword evidence="1" id="KW-0812">Transmembrane</keyword>
<keyword evidence="1" id="KW-0472">Membrane</keyword>
<gene>
    <name evidence="2" type="ORF">SAMN05216562_2707</name>
</gene>
<feature type="transmembrane region" description="Helical" evidence="1">
    <location>
        <begin position="34"/>
        <end position="52"/>
    </location>
</feature>
<keyword evidence="1" id="KW-1133">Transmembrane helix</keyword>
<evidence type="ECO:0000256" key="1">
    <source>
        <dbReference type="SAM" id="Phobius"/>
    </source>
</evidence>
<proteinExistence type="predicted"/>
<name>A0A1H4AEF7_9GAMM</name>
<evidence type="ECO:0008006" key="4">
    <source>
        <dbReference type="Google" id="ProtNLM"/>
    </source>
</evidence>
<keyword evidence="3" id="KW-1185">Reference proteome</keyword>
<organism evidence="2 3">
    <name type="scientific">Microbulbifer marinus</name>
    <dbReference type="NCBI Taxonomy" id="658218"/>
    <lineage>
        <taxon>Bacteria</taxon>
        <taxon>Pseudomonadati</taxon>
        <taxon>Pseudomonadota</taxon>
        <taxon>Gammaproteobacteria</taxon>
        <taxon>Cellvibrionales</taxon>
        <taxon>Microbulbiferaceae</taxon>
        <taxon>Microbulbifer</taxon>
    </lineage>
</organism>
<accession>A0A1H4AEF7</accession>
<feature type="transmembrane region" description="Helical" evidence="1">
    <location>
        <begin position="91"/>
        <end position="113"/>
    </location>
</feature>